<evidence type="ECO:0000256" key="4">
    <source>
        <dbReference type="ARBA" id="ARBA00022989"/>
    </source>
</evidence>
<dbReference type="EMBL" id="JBIGIA010000001">
    <property type="protein sequence ID" value="MFG6455546.1"/>
    <property type="molecule type" value="Genomic_DNA"/>
</dbReference>
<gene>
    <name evidence="8" type="ORF">ACG00X_01750</name>
</gene>
<evidence type="ECO:0000256" key="5">
    <source>
        <dbReference type="ARBA" id="ARBA00023136"/>
    </source>
</evidence>
<evidence type="ECO:0000256" key="2">
    <source>
        <dbReference type="ARBA" id="ARBA00022475"/>
    </source>
</evidence>
<keyword evidence="5 6" id="KW-0472">Membrane</keyword>
<keyword evidence="3 6" id="KW-0812">Transmembrane</keyword>
<dbReference type="InterPro" id="IPR011701">
    <property type="entry name" value="MFS"/>
</dbReference>
<name>A0ABW7G0X0_9BURK</name>
<comment type="caution">
    <text evidence="8">The sequence shown here is derived from an EMBL/GenBank/DDBJ whole genome shotgun (WGS) entry which is preliminary data.</text>
</comment>
<evidence type="ECO:0000256" key="3">
    <source>
        <dbReference type="ARBA" id="ARBA00022692"/>
    </source>
</evidence>
<feature type="transmembrane region" description="Helical" evidence="6">
    <location>
        <begin position="20"/>
        <end position="44"/>
    </location>
</feature>
<organism evidence="8 9">
    <name type="scientific">Pelomonas nitida</name>
    <dbReference type="NCBI Taxonomy" id="3299027"/>
    <lineage>
        <taxon>Bacteria</taxon>
        <taxon>Pseudomonadati</taxon>
        <taxon>Pseudomonadota</taxon>
        <taxon>Betaproteobacteria</taxon>
        <taxon>Burkholderiales</taxon>
        <taxon>Sphaerotilaceae</taxon>
        <taxon>Roseateles</taxon>
    </lineage>
</organism>
<evidence type="ECO:0000313" key="9">
    <source>
        <dbReference type="Proteomes" id="UP001606305"/>
    </source>
</evidence>
<dbReference type="Proteomes" id="UP001606305">
    <property type="component" value="Unassembled WGS sequence"/>
</dbReference>
<feature type="transmembrane region" description="Helical" evidence="6">
    <location>
        <begin position="149"/>
        <end position="168"/>
    </location>
</feature>
<dbReference type="Pfam" id="PF07690">
    <property type="entry name" value="MFS_1"/>
    <property type="match status" value="1"/>
</dbReference>
<dbReference type="RefSeq" id="WP_394486205.1">
    <property type="nucleotide sequence ID" value="NZ_JBIGIA010000001.1"/>
</dbReference>
<feature type="transmembrane region" description="Helical" evidence="6">
    <location>
        <begin position="86"/>
        <end position="104"/>
    </location>
</feature>
<dbReference type="InterPro" id="IPR020846">
    <property type="entry name" value="MFS_dom"/>
</dbReference>
<keyword evidence="9" id="KW-1185">Reference proteome</keyword>
<sequence length="190" mass="19609">MTPHTPSTDTSPAPKGNAWSAVGSMTLCVAMLIASEFMPVSLLTPIASDLHATEGMAGQAIAISGLFAVATSLIVATVASRFDRRHVLITLTGVMVASLALIAHAPSFSMLMVARALLGITIGGFWSLATATIMQLVSAPQVPRALGVMYMGNAAATALAAPAGTYLGHMMGWRGVFWLLVQRISEIGGA</sequence>
<feature type="transmembrane region" description="Helical" evidence="6">
    <location>
        <begin position="116"/>
        <end position="137"/>
    </location>
</feature>
<dbReference type="PANTHER" id="PTHR43124">
    <property type="entry name" value="PURINE EFFLUX PUMP PBUE"/>
    <property type="match status" value="1"/>
</dbReference>
<dbReference type="Gene3D" id="1.20.1250.20">
    <property type="entry name" value="MFS general substrate transporter like domains"/>
    <property type="match status" value="1"/>
</dbReference>
<feature type="transmembrane region" description="Helical" evidence="6">
    <location>
        <begin position="56"/>
        <end position="80"/>
    </location>
</feature>
<comment type="subcellular location">
    <subcellularLocation>
        <location evidence="1">Cell membrane</location>
        <topology evidence="1">Multi-pass membrane protein</topology>
    </subcellularLocation>
</comment>
<dbReference type="PROSITE" id="PS50850">
    <property type="entry name" value="MFS"/>
    <property type="match status" value="1"/>
</dbReference>
<reference evidence="8 9" key="1">
    <citation type="submission" date="2024-09" db="EMBL/GenBank/DDBJ databases">
        <title>Novel species of the genus Pelomonas and Roseateles isolated from streams.</title>
        <authorList>
            <person name="Lu H."/>
        </authorList>
    </citation>
    <scope>NUCLEOTIDE SEQUENCE [LARGE SCALE GENOMIC DNA]</scope>
    <source>
        <strain evidence="8 9">BYS96W</strain>
    </source>
</reference>
<keyword evidence="2" id="KW-1003">Cell membrane</keyword>
<evidence type="ECO:0000259" key="7">
    <source>
        <dbReference type="PROSITE" id="PS50850"/>
    </source>
</evidence>
<accession>A0ABW7G0X0</accession>
<evidence type="ECO:0000256" key="1">
    <source>
        <dbReference type="ARBA" id="ARBA00004651"/>
    </source>
</evidence>
<evidence type="ECO:0000313" key="8">
    <source>
        <dbReference type="EMBL" id="MFG6455546.1"/>
    </source>
</evidence>
<proteinExistence type="predicted"/>
<evidence type="ECO:0000256" key="6">
    <source>
        <dbReference type="SAM" id="Phobius"/>
    </source>
</evidence>
<dbReference type="InterPro" id="IPR036259">
    <property type="entry name" value="MFS_trans_sf"/>
</dbReference>
<dbReference type="SUPFAM" id="SSF103473">
    <property type="entry name" value="MFS general substrate transporter"/>
    <property type="match status" value="1"/>
</dbReference>
<feature type="domain" description="Major facilitator superfamily (MFS) profile" evidence="7">
    <location>
        <begin position="1"/>
        <end position="190"/>
    </location>
</feature>
<dbReference type="PANTHER" id="PTHR43124:SF5">
    <property type="entry name" value="PURINE RIBONUCLEOSIDE EFFLUX PUMP NEPI"/>
    <property type="match status" value="1"/>
</dbReference>
<protein>
    <submittedName>
        <fullName evidence="8">MFS transporter</fullName>
    </submittedName>
</protein>
<keyword evidence="4 6" id="KW-1133">Transmembrane helix</keyword>
<dbReference type="InterPro" id="IPR050189">
    <property type="entry name" value="MFS_Efflux_Transporters"/>
</dbReference>